<gene>
    <name evidence="8" type="ORF">DN068_15270</name>
</gene>
<comment type="similarity">
    <text evidence="1">Belongs to the sigma-70 factor family. ECF subfamily.</text>
</comment>
<dbReference type="PANTHER" id="PTHR43133:SF46">
    <property type="entry name" value="RNA POLYMERASE SIGMA-70 FACTOR ECF SUBFAMILY"/>
    <property type="match status" value="1"/>
</dbReference>
<keyword evidence="3" id="KW-0731">Sigma factor</keyword>
<evidence type="ECO:0000259" key="7">
    <source>
        <dbReference type="Pfam" id="PF08281"/>
    </source>
</evidence>
<dbReference type="Pfam" id="PF04542">
    <property type="entry name" value="Sigma70_r2"/>
    <property type="match status" value="1"/>
</dbReference>
<feature type="domain" description="RNA polymerase sigma factor 70 region 4 type 2" evidence="7">
    <location>
        <begin position="113"/>
        <end position="161"/>
    </location>
</feature>
<organism evidence="8 9">
    <name type="scientific">Taibaiella soli</name>
    <dbReference type="NCBI Taxonomy" id="1649169"/>
    <lineage>
        <taxon>Bacteria</taxon>
        <taxon>Pseudomonadati</taxon>
        <taxon>Bacteroidota</taxon>
        <taxon>Chitinophagia</taxon>
        <taxon>Chitinophagales</taxon>
        <taxon>Chitinophagaceae</taxon>
        <taxon>Taibaiella</taxon>
    </lineage>
</organism>
<dbReference type="Proteomes" id="UP000248745">
    <property type="component" value="Unassembled WGS sequence"/>
</dbReference>
<dbReference type="NCBIfam" id="TIGR02985">
    <property type="entry name" value="Sig70_bacteroi1"/>
    <property type="match status" value="1"/>
</dbReference>
<dbReference type="OrthoDB" id="659361at2"/>
<dbReference type="NCBIfam" id="TIGR02937">
    <property type="entry name" value="sigma70-ECF"/>
    <property type="match status" value="1"/>
</dbReference>
<dbReference type="RefSeq" id="WP_110999806.1">
    <property type="nucleotide sequence ID" value="NZ_QKTW01000020.1"/>
</dbReference>
<proteinExistence type="inferred from homology"/>
<feature type="domain" description="RNA polymerase sigma-70 region 2" evidence="6">
    <location>
        <begin position="13"/>
        <end position="79"/>
    </location>
</feature>
<keyword evidence="9" id="KW-1185">Reference proteome</keyword>
<accession>A0A2W2BVY2</accession>
<dbReference type="Pfam" id="PF08281">
    <property type="entry name" value="Sigma70_r4_2"/>
    <property type="match status" value="1"/>
</dbReference>
<evidence type="ECO:0000256" key="5">
    <source>
        <dbReference type="SAM" id="Phobius"/>
    </source>
</evidence>
<evidence type="ECO:0000256" key="1">
    <source>
        <dbReference type="ARBA" id="ARBA00010641"/>
    </source>
</evidence>
<evidence type="ECO:0000256" key="2">
    <source>
        <dbReference type="ARBA" id="ARBA00023015"/>
    </source>
</evidence>
<dbReference type="InterPro" id="IPR013325">
    <property type="entry name" value="RNA_pol_sigma_r2"/>
</dbReference>
<dbReference type="GO" id="GO:0003677">
    <property type="term" value="F:DNA binding"/>
    <property type="evidence" value="ECO:0007669"/>
    <property type="project" value="InterPro"/>
</dbReference>
<dbReference type="PANTHER" id="PTHR43133">
    <property type="entry name" value="RNA POLYMERASE ECF-TYPE SIGMA FACTO"/>
    <property type="match status" value="1"/>
</dbReference>
<keyword evidence="2" id="KW-0805">Transcription regulation</keyword>
<evidence type="ECO:0000313" key="8">
    <source>
        <dbReference type="EMBL" id="PZF71993.1"/>
    </source>
</evidence>
<dbReference type="Gene3D" id="1.10.10.10">
    <property type="entry name" value="Winged helix-like DNA-binding domain superfamily/Winged helix DNA-binding domain"/>
    <property type="match status" value="1"/>
</dbReference>
<keyword evidence="5" id="KW-1133">Transmembrane helix</keyword>
<evidence type="ECO:0000256" key="4">
    <source>
        <dbReference type="ARBA" id="ARBA00023163"/>
    </source>
</evidence>
<dbReference type="SUPFAM" id="SSF88946">
    <property type="entry name" value="Sigma2 domain of RNA polymerase sigma factors"/>
    <property type="match status" value="1"/>
</dbReference>
<dbReference type="InterPro" id="IPR039425">
    <property type="entry name" value="RNA_pol_sigma-70-like"/>
</dbReference>
<dbReference type="InterPro" id="IPR014284">
    <property type="entry name" value="RNA_pol_sigma-70_dom"/>
</dbReference>
<keyword evidence="4" id="KW-0804">Transcription</keyword>
<evidence type="ECO:0000313" key="9">
    <source>
        <dbReference type="Proteomes" id="UP000248745"/>
    </source>
</evidence>
<dbReference type="GO" id="GO:0006352">
    <property type="term" value="P:DNA-templated transcription initiation"/>
    <property type="evidence" value="ECO:0007669"/>
    <property type="project" value="InterPro"/>
</dbReference>
<keyword evidence="5" id="KW-0812">Transmembrane</keyword>
<dbReference type="EMBL" id="QKTW01000020">
    <property type="protein sequence ID" value="PZF71993.1"/>
    <property type="molecule type" value="Genomic_DNA"/>
</dbReference>
<comment type="caution">
    <text evidence="8">The sequence shown here is derived from an EMBL/GenBank/DDBJ whole genome shotgun (WGS) entry which is preliminary data.</text>
</comment>
<dbReference type="InterPro" id="IPR013324">
    <property type="entry name" value="RNA_pol_sigma_r3/r4-like"/>
</dbReference>
<dbReference type="AlphaFoldDB" id="A0A2W2BVY2"/>
<evidence type="ECO:0000259" key="6">
    <source>
        <dbReference type="Pfam" id="PF04542"/>
    </source>
</evidence>
<dbReference type="CDD" id="cd06171">
    <property type="entry name" value="Sigma70_r4"/>
    <property type="match status" value="1"/>
</dbReference>
<dbReference type="InterPro" id="IPR013249">
    <property type="entry name" value="RNA_pol_sigma70_r4_t2"/>
</dbReference>
<feature type="transmembrane region" description="Helical" evidence="5">
    <location>
        <begin position="167"/>
        <end position="192"/>
    </location>
</feature>
<sequence>MTKVSEESVFKSLFDQEYVKLCRYAYTYMQDSQLAEDVVQDTFIKIWEQKRELITAPNIRFYLITAVKNNCISAIRKQKTQMMVFTETAPEPDPEPAFHVEIVETEDPQVKKIAGALNMLPPKCKEVFLLVKLHGLSYKDAAATLGLSVKTIENQMGKAIKILRESVAFSLLTGLMILFAKKYLLFVGVSMISCVL</sequence>
<name>A0A2W2BVY2_9BACT</name>
<evidence type="ECO:0000256" key="3">
    <source>
        <dbReference type="ARBA" id="ARBA00023082"/>
    </source>
</evidence>
<protein>
    <submittedName>
        <fullName evidence="8">RNA polymerase sigma-70 factor</fullName>
    </submittedName>
</protein>
<dbReference type="GO" id="GO:0016987">
    <property type="term" value="F:sigma factor activity"/>
    <property type="evidence" value="ECO:0007669"/>
    <property type="project" value="UniProtKB-KW"/>
</dbReference>
<dbReference type="InterPro" id="IPR036388">
    <property type="entry name" value="WH-like_DNA-bd_sf"/>
</dbReference>
<dbReference type="InterPro" id="IPR014327">
    <property type="entry name" value="RNA_pol_sigma70_bacteroid"/>
</dbReference>
<reference evidence="8 9" key="1">
    <citation type="submission" date="2018-06" db="EMBL/GenBank/DDBJ databases">
        <title>Mucibacter soli gen. nov., sp. nov., a new member of the family Chitinophagaceae producing mucin.</title>
        <authorList>
            <person name="Kim M.-K."/>
            <person name="Park S."/>
            <person name="Kim T.-S."/>
            <person name="Joung Y."/>
            <person name="Han J.-H."/>
            <person name="Kim S.B."/>
        </authorList>
    </citation>
    <scope>NUCLEOTIDE SEQUENCE [LARGE SCALE GENOMIC DNA]</scope>
    <source>
        <strain evidence="8 9">R1-15</strain>
    </source>
</reference>
<dbReference type="Gene3D" id="1.10.1740.10">
    <property type="match status" value="1"/>
</dbReference>
<keyword evidence="5" id="KW-0472">Membrane</keyword>
<dbReference type="SUPFAM" id="SSF88659">
    <property type="entry name" value="Sigma3 and sigma4 domains of RNA polymerase sigma factors"/>
    <property type="match status" value="1"/>
</dbReference>
<dbReference type="InterPro" id="IPR007627">
    <property type="entry name" value="RNA_pol_sigma70_r2"/>
</dbReference>